<evidence type="ECO:0000313" key="5">
    <source>
        <dbReference type="Proteomes" id="UP000588586"/>
    </source>
</evidence>
<feature type="domain" description="Solute-binding protein family 5" evidence="3">
    <location>
        <begin position="95"/>
        <end position="488"/>
    </location>
</feature>
<gene>
    <name evidence="4" type="ORF">HJG52_07905</name>
</gene>
<keyword evidence="5" id="KW-1185">Reference proteome</keyword>
<dbReference type="InterPro" id="IPR000914">
    <property type="entry name" value="SBP_5_dom"/>
</dbReference>
<dbReference type="RefSeq" id="WP_171242891.1">
    <property type="nucleotide sequence ID" value="NZ_JABEPQ010000001.1"/>
</dbReference>
<dbReference type="Pfam" id="PF00496">
    <property type="entry name" value="SBP_bac_5"/>
    <property type="match status" value="1"/>
</dbReference>
<dbReference type="Gene3D" id="3.40.190.10">
    <property type="entry name" value="Periplasmic binding protein-like II"/>
    <property type="match status" value="1"/>
</dbReference>
<dbReference type="CDD" id="cd08506">
    <property type="entry name" value="PBP2_clavulanate_OppA2"/>
    <property type="match status" value="1"/>
</dbReference>
<dbReference type="EMBL" id="JABEPQ010000001">
    <property type="protein sequence ID" value="NNM45929.1"/>
    <property type="molecule type" value="Genomic_DNA"/>
</dbReference>
<dbReference type="PANTHER" id="PTHR30290:SF83">
    <property type="entry name" value="ABC TRANSPORTER SUBSTRATE-BINDING PROTEIN"/>
    <property type="match status" value="1"/>
</dbReference>
<feature type="signal peptide" evidence="2">
    <location>
        <begin position="1"/>
        <end position="27"/>
    </location>
</feature>
<feature type="region of interest" description="Disordered" evidence="1">
    <location>
        <begin position="243"/>
        <end position="267"/>
    </location>
</feature>
<sequence length="580" mass="61168">MSRFANRLRARRRPLLLVGAAAVSLLAAGCSGGGAGEAASTAVKGQLSVLSLGPVATWDPQRMSSAQDMAFAGRVFLRTLTAFPAGSDAAAQRAVVGDLATDAGTPDAAAKTWKFTLRSGVNWQDGSPVTCEDVRHGVSRSFAAPWASEGLNYPTAYLDIPRKADGTSVYTGPATTDKAAVAAFDKAVSCEGTTVTFRLSTPMADFNEVVASPSFAPVKESQDKGKDGTYAVFSNGPYQLQKAWDPSSGGTFTRNPKWDKGSDPVRKAQPETIRYVEGTESQTAAQQVLSDDPAHRQSVTLDSAPPAMQQHIQSDSGLRQRSVNPPSQFVDYLAPNFSQGVMRTPAVRKALALSTNRDGYIAALGGSSAATPTTSLIGPALPGHRKDATTPLAPDTGAARAALQSSGLTLPVKIRVSYRSTPTADKAMAALMNGWQDAGFAVTLQPIAKDYFTTIADTKRVSQTDVFWANWAPSWPSAGTVIQPLFDSRLNLTSEGSGRDYGRFADAGVDKEITRITGLADTGAQAEAWSKLDQSLVDRGAYVALAQRRSFFVAGTDVKGLASNEALGGFVDLATIEVTR</sequence>
<dbReference type="Proteomes" id="UP000588586">
    <property type="component" value="Unassembled WGS sequence"/>
</dbReference>
<dbReference type="InterPro" id="IPR039424">
    <property type="entry name" value="SBP_5"/>
</dbReference>
<feature type="region of interest" description="Disordered" evidence="1">
    <location>
        <begin position="301"/>
        <end position="322"/>
    </location>
</feature>
<dbReference type="PIRSF" id="PIRSF002741">
    <property type="entry name" value="MppA"/>
    <property type="match status" value="1"/>
</dbReference>
<dbReference type="GO" id="GO:0015833">
    <property type="term" value="P:peptide transport"/>
    <property type="evidence" value="ECO:0007669"/>
    <property type="project" value="TreeGrafter"/>
</dbReference>
<name>A0A849HFL2_9MICO</name>
<evidence type="ECO:0000313" key="4">
    <source>
        <dbReference type="EMBL" id="NNM45929.1"/>
    </source>
</evidence>
<organism evidence="4 5">
    <name type="scientific">Knoellia koreensis</name>
    <dbReference type="NCBI Taxonomy" id="2730921"/>
    <lineage>
        <taxon>Bacteria</taxon>
        <taxon>Bacillati</taxon>
        <taxon>Actinomycetota</taxon>
        <taxon>Actinomycetes</taxon>
        <taxon>Micrococcales</taxon>
        <taxon>Intrasporangiaceae</taxon>
        <taxon>Knoellia</taxon>
    </lineage>
</organism>
<evidence type="ECO:0000259" key="3">
    <source>
        <dbReference type="Pfam" id="PF00496"/>
    </source>
</evidence>
<dbReference type="Gene3D" id="3.10.105.10">
    <property type="entry name" value="Dipeptide-binding Protein, Domain 3"/>
    <property type="match status" value="1"/>
</dbReference>
<keyword evidence="2" id="KW-0732">Signal</keyword>
<reference evidence="4 5" key="1">
    <citation type="submission" date="2020-04" db="EMBL/GenBank/DDBJ databases">
        <title>Knoellia sp. isolate from air conditioner.</title>
        <authorList>
            <person name="Chea S."/>
            <person name="Kim D.-U."/>
        </authorList>
    </citation>
    <scope>NUCLEOTIDE SEQUENCE [LARGE SCALE GENOMIC DNA]</scope>
    <source>
        <strain evidence="4 5">DB2414S</strain>
    </source>
</reference>
<dbReference type="PANTHER" id="PTHR30290">
    <property type="entry name" value="PERIPLASMIC BINDING COMPONENT OF ABC TRANSPORTER"/>
    <property type="match status" value="1"/>
</dbReference>
<evidence type="ECO:0000256" key="2">
    <source>
        <dbReference type="SAM" id="SignalP"/>
    </source>
</evidence>
<comment type="caution">
    <text evidence="4">The sequence shown here is derived from an EMBL/GenBank/DDBJ whole genome shotgun (WGS) entry which is preliminary data.</text>
</comment>
<dbReference type="AlphaFoldDB" id="A0A849HFL2"/>
<protein>
    <submittedName>
        <fullName evidence="4">ABC transporter substrate-binding protein</fullName>
    </submittedName>
</protein>
<dbReference type="PROSITE" id="PS51257">
    <property type="entry name" value="PROKAR_LIPOPROTEIN"/>
    <property type="match status" value="1"/>
</dbReference>
<dbReference type="GO" id="GO:0043190">
    <property type="term" value="C:ATP-binding cassette (ABC) transporter complex"/>
    <property type="evidence" value="ECO:0007669"/>
    <property type="project" value="InterPro"/>
</dbReference>
<dbReference type="SUPFAM" id="SSF53850">
    <property type="entry name" value="Periplasmic binding protein-like II"/>
    <property type="match status" value="1"/>
</dbReference>
<proteinExistence type="predicted"/>
<feature type="compositionally biased region" description="Polar residues" evidence="1">
    <location>
        <begin position="310"/>
        <end position="322"/>
    </location>
</feature>
<dbReference type="GO" id="GO:1904680">
    <property type="term" value="F:peptide transmembrane transporter activity"/>
    <property type="evidence" value="ECO:0007669"/>
    <property type="project" value="TreeGrafter"/>
</dbReference>
<feature type="compositionally biased region" description="Basic and acidic residues" evidence="1">
    <location>
        <begin position="256"/>
        <end position="267"/>
    </location>
</feature>
<dbReference type="GO" id="GO:0042597">
    <property type="term" value="C:periplasmic space"/>
    <property type="evidence" value="ECO:0007669"/>
    <property type="project" value="UniProtKB-ARBA"/>
</dbReference>
<accession>A0A849HFL2</accession>
<feature type="chain" id="PRO_5039145703" evidence="2">
    <location>
        <begin position="28"/>
        <end position="580"/>
    </location>
</feature>
<dbReference type="InterPro" id="IPR030678">
    <property type="entry name" value="Peptide/Ni-bd"/>
</dbReference>
<evidence type="ECO:0000256" key="1">
    <source>
        <dbReference type="SAM" id="MobiDB-lite"/>
    </source>
</evidence>